<proteinExistence type="predicted"/>
<keyword evidence="1" id="KW-0472">Membrane</keyword>
<accession>A0AAD9KAT7</accession>
<gene>
    <name evidence="2" type="ORF">LSH36_25g07025</name>
</gene>
<evidence type="ECO:0000313" key="2">
    <source>
        <dbReference type="EMBL" id="KAK2167702.1"/>
    </source>
</evidence>
<dbReference type="AlphaFoldDB" id="A0AAD9KAT7"/>
<evidence type="ECO:0000256" key="1">
    <source>
        <dbReference type="SAM" id="Phobius"/>
    </source>
</evidence>
<evidence type="ECO:0000313" key="3">
    <source>
        <dbReference type="Proteomes" id="UP001208570"/>
    </source>
</evidence>
<keyword evidence="1" id="KW-1133">Transmembrane helix</keyword>
<name>A0AAD9KAT7_9ANNE</name>
<comment type="caution">
    <text evidence="2">The sequence shown here is derived from an EMBL/GenBank/DDBJ whole genome shotgun (WGS) entry which is preliminary data.</text>
</comment>
<reference evidence="2" key="1">
    <citation type="journal article" date="2023" name="Mol. Biol. Evol.">
        <title>Third-Generation Sequencing Reveals the Adaptive Role of the Epigenome in Three Deep-Sea Polychaetes.</title>
        <authorList>
            <person name="Perez M."/>
            <person name="Aroh O."/>
            <person name="Sun Y."/>
            <person name="Lan Y."/>
            <person name="Juniper S.K."/>
            <person name="Young C.R."/>
            <person name="Angers B."/>
            <person name="Qian P.Y."/>
        </authorList>
    </citation>
    <scope>NUCLEOTIDE SEQUENCE</scope>
    <source>
        <strain evidence="2">P08H-3</strain>
    </source>
</reference>
<protein>
    <submittedName>
        <fullName evidence="2">Uncharacterized protein</fullName>
    </submittedName>
</protein>
<dbReference type="EMBL" id="JAODUP010000025">
    <property type="protein sequence ID" value="KAK2167702.1"/>
    <property type="molecule type" value="Genomic_DNA"/>
</dbReference>
<keyword evidence="1" id="KW-0812">Transmembrane</keyword>
<organism evidence="2 3">
    <name type="scientific">Paralvinella palmiformis</name>
    <dbReference type="NCBI Taxonomy" id="53620"/>
    <lineage>
        <taxon>Eukaryota</taxon>
        <taxon>Metazoa</taxon>
        <taxon>Spiralia</taxon>
        <taxon>Lophotrochozoa</taxon>
        <taxon>Annelida</taxon>
        <taxon>Polychaeta</taxon>
        <taxon>Sedentaria</taxon>
        <taxon>Canalipalpata</taxon>
        <taxon>Terebellida</taxon>
        <taxon>Terebelliformia</taxon>
        <taxon>Alvinellidae</taxon>
        <taxon>Paralvinella</taxon>
    </lineage>
</organism>
<sequence length="83" mass="9176">MATITTHSPHPTGLNSETAMTLSQSMDSVNTSPEEEVGLLMLFFLNQLIYAKMMMVMVVGRADYVRGRKLPVFMCVMAVCVCV</sequence>
<feature type="transmembrane region" description="Helical" evidence="1">
    <location>
        <begin position="37"/>
        <end position="59"/>
    </location>
</feature>
<keyword evidence="3" id="KW-1185">Reference proteome</keyword>
<dbReference type="Proteomes" id="UP001208570">
    <property type="component" value="Unassembled WGS sequence"/>
</dbReference>